<name>C7N6D4_SLAHD</name>
<dbReference type="eggNOG" id="COG3475">
    <property type="taxonomic scope" value="Bacteria"/>
</dbReference>
<dbReference type="SUPFAM" id="SSF48452">
    <property type="entry name" value="TPR-like"/>
    <property type="match status" value="1"/>
</dbReference>
<dbReference type="InterPro" id="IPR011990">
    <property type="entry name" value="TPR-like_helical_dom_sf"/>
</dbReference>
<dbReference type="PANTHER" id="PTHR43404">
    <property type="entry name" value="LIPOPOLYSACCHARIDE CHOLINEPHOSPHOTRANSFERASE LICD"/>
    <property type="match status" value="1"/>
</dbReference>
<evidence type="ECO:0000259" key="1">
    <source>
        <dbReference type="Pfam" id="PF04991"/>
    </source>
</evidence>
<gene>
    <name evidence="2" type="ordered locus">Shel_14490</name>
</gene>
<organism evidence="2 3">
    <name type="scientific">Slackia heliotrinireducens (strain ATCC 29202 / DSM 20476 / NCTC 11029 / RHS 1)</name>
    <name type="common">Peptococcus heliotrinreducens</name>
    <dbReference type="NCBI Taxonomy" id="471855"/>
    <lineage>
        <taxon>Bacteria</taxon>
        <taxon>Bacillati</taxon>
        <taxon>Actinomycetota</taxon>
        <taxon>Coriobacteriia</taxon>
        <taxon>Eggerthellales</taxon>
        <taxon>Eggerthellaceae</taxon>
        <taxon>Slackia</taxon>
    </lineage>
</organism>
<dbReference type="Proteomes" id="UP000002026">
    <property type="component" value="Chromosome"/>
</dbReference>
<feature type="domain" description="LicD/FKTN/FKRP nucleotidyltransferase" evidence="1">
    <location>
        <begin position="19"/>
        <end position="239"/>
    </location>
</feature>
<reference evidence="2 3" key="1">
    <citation type="journal article" date="2009" name="Stand. Genomic Sci.">
        <title>Complete genome sequence of Slackia heliotrinireducens type strain (RHS 1).</title>
        <authorList>
            <person name="Pukall R."/>
            <person name="Lapidus A."/>
            <person name="Nolan M."/>
            <person name="Copeland A."/>
            <person name="Glavina Del Rio T."/>
            <person name="Lucas S."/>
            <person name="Chen F."/>
            <person name="Tice H."/>
            <person name="Cheng J.F."/>
            <person name="Chertkov O."/>
            <person name="Bruce D."/>
            <person name="Goodwin L."/>
            <person name="Kuske C."/>
            <person name="Brettin T."/>
            <person name="Detter J.C."/>
            <person name="Han C."/>
            <person name="Pitluck S."/>
            <person name="Pati A."/>
            <person name="Mavrommatis K."/>
            <person name="Ivanova N."/>
            <person name="Ovchinnikova G."/>
            <person name="Chen A."/>
            <person name="Palaniappan K."/>
            <person name="Schneider S."/>
            <person name="Rohde M."/>
            <person name="Chain P."/>
            <person name="D'haeseleer P."/>
            <person name="Goker M."/>
            <person name="Bristow J."/>
            <person name="Eisen J.A."/>
            <person name="Markowitz V."/>
            <person name="Kyrpides N.C."/>
            <person name="Klenk H.P."/>
            <person name="Hugenholtz P."/>
        </authorList>
    </citation>
    <scope>NUCLEOTIDE SEQUENCE [LARGE SCALE GENOMIC DNA]</scope>
    <source>
        <strain evidence="3">ATCC 29202 / DSM 20476 / NCTC 11029 / RHS 1</strain>
    </source>
</reference>
<accession>C7N6D4</accession>
<dbReference type="EMBL" id="CP001684">
    <property type="protein sequence ID" value="ACV22469.1"/>
    <property type="molecule type" value="Genomic_DNA"/>
</dbReference>
<dbReference type="AlphaFoldDB" id="C7N6D4"/>
<dbReference type="Pfam" id="PF04991">
    <property type="entry name" value="LicD"/>
    <property type="match status" value="1"/>
</dbReference>
<dbReference type="InterPro" id="IPR007074">
    <property type="entry name" value="LicD/FKTN/FKRP_NTP_transf"/>
</dbReference>
<evidence type="ECO:0000313" key="3">
    <source>
        <dbReference type="Proteomes" id="UP000002026"/>
    </source>
</evidence>
<dbReference type="STRING" id="471855.Shel_14490"/>
<dbReference type="GO" id="GO:0009100">
    <property type="term" value="P:glycoprotein metabolic process"/>
    <property type="evidence" value="ECO:0007669"/>
    <property type="project" value="UniProtKB-ARBA"/>
</dbReference>
<evidence type="ECO:0000313" key="2">
    <source>
        <dbReference type="EMBL" id="ACV22469.1"/>
    </source>
</evidence>
<keyword evidence="3" id="KW-1185">Reference proteome</keyword>
<dbReference type="RefSeq" id="WP_012798571.1">
    <property type="nucleotide sequence ID" value="NC_013165.1"/>
</dbReference>
<dbReference type="PANTHER" id="PTHR43404:SF2">
    <property type="entry name" value="LIPOPOLYSACCHARIDE CHOLINEPHOSPHOTRANSFERASE LICD"/>
    <property type="match status" value="1"/>
</dbReference>
<dbReference type="KEGG" id="shi:Shel_14490"/>
<proteinExistence type="predicted"/>
<protein>
    <submittedName>
        <fullName evidence="2">LPS biosynthesis protein</fullName>
    </submittedName>
</protein>
<sequence>MTPTQEHLLKLLLEIDEICRRHDITYFLEAGTLLGAVRHNGFIPWDNDLDITMKEADYNRFVEVCQQELDPTKRVMADNRRNREYPSVFGRYIDRETCRINNTTLFWDDYIGQSIDVFCMVELPADPEDIYEAEVRYNAYDEVVNRSFRHLRRKRSYTMDRYNEYLKAYETDRDAFLAEVEPKIFGHTYEGSQWYMVTSANGYNILPRAPFEKVAYVSFEGHMVPIPEDYFDLMVYYYGDTFGLIPDKKQIHTEMSHNHIPCKYYSDEFRACIDMPEFLGKRATWKNNMMQEGAMWTDAYLDYTSCLGLMLKMDIEDEIAEKNIDVMDLVNNPTPEGDEVLRNLFNLYIERQTSSTVVYAKCHLALGEDLEYAALYTALLLKGDRAAFDDMISVRTVNRVPMTDRIQNLVDYARHYRAAKKFILYREFAKSQEHIDWCVERHGTNSNFKTMQLMVDSGLAETADDWQSVLNSAEEILVESPDNEYAWEAKADALRFMGEREQANEIYVRLRDTAVDGFVMNRAIQQVGPSETPRFSTTKE</sequence>
<dbReference type="InterPro" id="IPR052942">
    <property type="entry name" value="LPS_cholinephosphotransferase"/>
</dbReference>
<dbReference type="HOGENOM" id="CLU_501422_0_0_11"/>